<name>A0AAV7AG09_ENGPU</name>
<feature type="region of interest" description="Disordered" evidence="9">
    <location>
        <begin position="46"/>
        <end position="73"/>
    </location>
</feature>
<organism evidence="11 12">
    <name type="scientific">Engystomops pustulosus</name>
    <name type="common">Tungara frog</name>
    <name type="synonym">Physalaemus pustulosus</name>
    <dbReference type="NCBI Taxonomy" id="76066"/>
    <lineage>
        <taxon>Eukaryota</taxon>
        <taxon>Metazoa</taxon>
        <taxon>Chordata</taxon>
        <taxon>Craniata</taxon>
        <taxon>Vertebrata</taxon>
        <taxon>Euteleostomi</taxon>
        <taxon>Amphibia</taxon>
        <taxon>Batrachia</taxon>
        <taxon>Anura</taxon>
        <taxon>Neobatrachia</taxon>
        <taxon>Hyloidea</taxon>
        <taxon>Leptodactylidae</taxon>
        <taxon>Leiuperinae</taxon>
        <taxon>Engystomops</taxon>
    </lineage>
</organism>
<keyword evidence="12" id="KW-1185">Reference proteome</keyword>
<evidence type="ECO:0000256" key="4">
    <source>
        <dbReference type="ARBA" id="ARBA00022692"/>
    </source>
</evidence>
<keyword evidence="4 10" id="KW-0812">Transmembrane</keyword>
<evidence type="ECO:0000256" key="10">
    <source>
        <dbReference type="SAM" id="Phobius"/>
    </source>
</evidence>
<dbReference type="PANTHER" id="PTHR13603">
    <property type="entry name" value="TRANSMEMBRANE PROTEIN 186"/>
    <property type="match status" value="1"/>
</dbReference>
<dbReference type="EMBL" id="WNYA01000008">
    <property type="protein sequence ID" value="KAG8558424.1"/>
    <property type="molecule type" value="Genomic_DNA"/>
</dbReference>
<evidence type="ECO:0000313" key="12">
    <source>
        <dbReference type="Proteomes" id="UP000824782"/>
    </source>
</evidence>
<dbReference type="PANTHER" id="PTHR13603:SF1">
    <property type="entry name" value="TRANSMEMBRANE PROTEIN 186"/>
    <property type="match status" value="1"/>
</dbReference>
<dbReference type="InterPro" id="IPR026571">
    <property type="entry name" value="Tmem186"/>
</dbReference>
<comment type="caution">
    <text evidence="11">The sequence shown here is derived from an EMBL/GenBank/DDBJ whole genome shotgun (WGS) entry which is preliminary data.</text>
</comment>
<evidence type="ECO:0000256" key="8">
    <source>
        <dbReference type="ARBA" id="ARBA00023136"/>
    </source>
</evidence>
<evidence type="ECO:0000256" key="3">
    <source>
        <dbReference type="ARBA" id="ARBA00014604"/>
    </source>
</evidence>
<keyword evidence="8 10" id="KW-0472">Membrane</keyword>
<dbReference type="EMBL" id="WNYA01000008">
    <property type="protein sequence ID" value="KAG8558427.1"/>
    <property type="molecule type" value="Genomic_DNA"/>
</dbReference>
<dbReference type="Proteomes" id="UP000824782">
    <property type="component" value="Unassembled WGS sequence"/>
</dbReference>
<evidence type="ECO:0000256" key="6">
    <source>
        <dbReference type="ARBA" id="ARBA00022989"/>
    </source>
</evidence>
<evidence type="ECO:0000256" key="5">
    <source>
        <dbReference type="ARBA" id="ARBA00022792"/>
    </source>
</evidence>
<dbReference type="EMBL" id="WNYA01000008">
    <property type="protein sequence ID" value="KAG8558425.1"/>
    <property type="molecule type" value="Genomic_DNA"/>
</dbReference>
<comment type="similarity">
    <text evidence="2">Belongs to the TMEM186 family.</text>
</comment>
<keyword evidence="7" id="KW-0496">Mitochondrion</keyword>
<dbReference type="GO" id="GO:0005743">
    <property type="term" value="C:mitochondrial inner membrane"/>
    <property type="evidence" value="ECO:0007669"/>
    <property type="project" value="UniProtKB-SubCell"/>
</dbReference>
<evidence type="ECO:0000256" key="9">
    <source>
        <dbReference type="SAM" id="MobiDB-lite"/>
    </source>
</evidence>
<gene>
    <name evidence="11" type="ORF">GDO81_016986</name>
</gene>
<proteinExistence type="inferred from homology"/>
<protein>
    <recommendedName>
        <fullName evidence="3">Transmembrane protein 186</fullName>
    </recommendedName>
</protein>
<evidence type="ECO:0000313" key="11">
    <source>
        <dbReference type="EMBL" id="KAG8558425.1"/>
    </source>
</evidence>
<keyword evidence="5" id="KW-0999">Mitochondrion inner membrane</keyword>
<dbReference type="EMBL" id="WNYA01000008">
    <property type="protein sequence ID" value="KAG8558423.1"/>
    <property type="molecule type" value="Genomic_DNA"/>
</dbReference>
<dbReference type="EMBL" id="WNYA01000008">
    <property type="protein sequence ID" value="KAG8558426.1"/>
    <property type="molecule type" value="Genomic_DNA"/>
</dbReference>
<comment type="subcellular location">
    <subcellularLocation>
        <location evidence="1">Mitochondrion inner membrane</location>
        <topology evidence="1">Multi-pass membrane protein</topology>
    </subcellularLocation>
</comment>
<evidence type="ECO:0000256" key="1">
    <source>
        <dbReference type="ARBA" id="ARBA00004448"/>
    </source>
</evidence>
<dbReference type="AlphaFoldDB" id="A0AAV7AG09"/>
<keyword evidence="6 10" id="KW-1133">Transmembrane helix</keyword>
<feature type="transmembrane region" description="Helical" evidence="10">
    <location>
        <begin position="127"/>
        <end position="146"/>
    </location>
</feature>
<reference evidence="11" key="1">
    <citation type="thesis" date="2020" institute="ProQuest LLC" country="789 East Eisenhower Parkway, Ann Arbor, MI, USA">
        <title>Comparative Genomics and Chromosome Evolution.</title>
        <authorList>
            <person name="Mudd A.B."/>
        </authorList>
    </citation>
    <scope>NUCLEOTIDE SEQUENCE</scope>
    <source>
        <strain evidence="11">237g6f4</strain>
        <tissue evidence="11">Blood</tissue>
    </source>
</reference>
<evidence type="ECO:0000256" key="2">
    <source>
        <dbReference type="ARBA" id="ARBA00007020"/>
    </source>
</evidence>
<sequence>MAQLIVKSLWIRPTGQRFSVQLWKCALPCGTSCTGFGRANRPLHGAVSPLRSSDRKQQIDSSGFSTSSPPQTDDSTKFTLIYKFPGIQFCRAVSRLKLVQTTLTVLILPPVYYYYFQGHITHFSVMYSTGTALCAGLMLYGLSYYLRRLIGMMYVDEDLTTLKVSHLTFWGNRRNLFVPIEDIKPLSETGDSKVETLRQFARYSGPDILYFTTRYGQVLDREKFTMVFGKLE</sequence>
<evidence type="ECO:0000256" key="7">
    <source>
        <dbReference type="ARBA" id="ARBA00023128"/>
    </source>
</evidence>
<accession>A0AAV7AG09</accession>
<feature type="transmembrane region" description="Helical" evidence="10">
    <location>
        <begin position="98"/>
        <end position="115"/>
    </location>
</feature>